<dbReference type="RefSeq" id="WP_338203857.1">
    <property type="nucleotide sequence ID" value="NZ_JAEKNR010000188.1"/>
</dbReference>
<keyword evidence="2" id="KW-1185">Reference proteome</keyword>
<gene>
    <name evidence="1" type="ORF">JF922_18960</name>
</gene>
<protein>
    <submittedName>
        <fullName evidence="1">GNAT family N-acetyltransferase</fullName>
    </submittedName>
</protein>
<proteinExistence type="predicted"/>
<dbReference type="EMBL" id="JAEKNR010000188">
    <property type="protein sequence ID" value="MBJ7600140.1"/>
    <property type="molecule type" value="Genomic_DNA"/>
</dbReference>
<dbReference type="SUPFAM" id="SSF55729">
    <property type="entry name" value="Acyl-CoA N-acyltransferases (Nat)"/>
    <property type="match status" value="1"/>
</dbReference>
<organism evidence="1 2">
    <name type="scientific">Candidatus Nephthysia bennettiae</name>
    <dbReference type="NCBI Taxonomy" id="3127016"/>
    <lineage>
        <taxon>Bacteria</taxon>
        <taxon>Bacillati</taxon>
        <taxon>Candidatus Dormiibacterota</taxon>
        <taxon>Candidatus Dormibacteria</taxon>
        <taxon>Candidatus Dormibacterales</taxon>
        <taxon>Candidatus Dormibacteraceae</taxon>
        <taxon>Candidatus Nephthysia</taxon>
    </lineage>
</organism>
<evidence type="ECO:0000313" key="1">
    <source>
        <dbReference type="EMBL" id="MBJ7600140.1"/>
    </source>
</evidence>
<evidence type="ECO:0000313" key="2">
    <source>
        <dbReference type="Proteomes" id="UP000612893"/>
    </source>
</evidence>
<dbReference type="Proteomes" id="UP000612893">
    <property type="component" value="Unassembled WGS sequence"/>
</dbReference>
<comment type="caution">
    <text evidence="1">The sequence shown here is derived from an EMBL/GenBank/DDBJ whole genome shotgun (WGS) entry which is preliminary data.</text>
</comment>
<dbReference type="AlphaFoldDB" id="A0A934N4D1"/>
<dbReference type="InterPro" id="IPR016181">
    <property type="entry name" value="Acyl_CoA_acyltransferase"/>
</dbReference>
<sequence length="150" mass="17449">MYELVPDDFTVPASLEHERFRLRMLSVDDVVKDFDAICDRVDRQGSPKPPFVPTVTEDLVDLGWHQREFTMRRSFAYTVVAPDESQVIGCVYINPSETHDARVWMWVRRSAWENGLDPLVEAALRAWLTREWPFRRVDWGDRAGPAERGA</sequence>
<name>A0A934N4D1_9BACT</name>
<accession>A0A934N4D1</accession>
<reference evidence="1" key="1">
    <citation type="submission" date="2020-10" db="EMBL/GenBank/DDBJ databases">
        <title>Ca. Dormibacterota MAGs.</title>
        <authorList>
            <person name="Montgomery K."/>
        </authorList>
    </citation>
    <scope>NUCLEOTIDE SEQUENCE [LARGE SCALE GENOMIC DNA]</scope>
    <source>
        <strain evidence="1">SC8812_S17_10</strain>
    </source>
</reference>
<dbReference type="Gene3D" id="3.40.630.30">
    <property type="match status" value="1"/>
</dbReference>